<keyword evidence="6 9" id="KW-1133">Transmembrane helix</keyword>
<comment type="subcellular location">
    <subcellularLocation>
        <location evidence="9">Cell membrane</location>
        <topology evidence="9">Multi-pass membrane protein</topology>
    </subcellularLocation>
    <subcellularLocation>
        <location evidence="1">Membrane</location>
        <topology evidence="1">Multi-pass membrane protein</topology>
    </subcellularLocation>
</comment>
<dbReference type="SUPFAM" id="SSF158791">
    <property type="entry name" value="MgtE N-terminal domain-like"/>
    <property type="match status" value="1"/>
</dbReference>
<proteinExistence type="inferred from homology"/>
<keyword evidence="4 9" id="KW-0812">Transmembrane</keyword>
<dbReference type="GO" id="GO:0046872">
    <property type="term" value="F:metal ion binding"/>
    <property type="evidence" value="ECO:0007669"/>
    <property type="project" value="UniProtKB-KW"/>
</dbReference>
<dbReference type="STRING" id="160660.BJI67_13600"/>
<comment type="function">
    <text evidence="9">Acts as a magnesium transporter.</text>
</comment>
<evidence type="ECO:0000256" key="9">
    <source>
        <dbReference type="RuleBase" id="RU362011"/>
    </source>
</evidence>
<dbReference type="Pfam" id="PF01769">
    <property type="entry name" value="MgtE"/>
    <property type="match status" value="1"/>
</dbReference>
<dbReference type="PROSITE" id="PS51371">
    <property type="entry name" value="CBS"/>
    <property type="match status" value="2"/>
</dbReference>
<dbReference type="PANTHER" id="PTHR43773:SF1">
    <property type="entry name" value="MAGNESIUM TRANSPORTER MGTE"/>
    <property type="match status" value="1"/>
</dbReference>
<dbReference type="PANTHER" id="PTHR43773">
    <property type="entry name" value="MAGNESIUM TRANSPORTER MGTE"/>
    <property type="match status" value="1"/>
</dbReference>
<evidence type="ECO:0000313" key="12">
    <source>
        <dbReference type="Proteomes" id="UP000029273"/>
    </source>
</evidence>
<evidence type="ECO:0000256" key="2">
    <source>
        <dbReference type="ARBA" id="ARBA00009749"/>
    </source>
</evidence>
<feature type="transmembrane region" description="Helical" evidence="9">
    <location>
        <begin position="424"/>
        <end position="452"/>
    </location>
</feature>
<protein>
    <recommendedName>
        <fullName evidence="9">Magnesium transporter MgtE</fullName>
    </recommendedName>
</protein>
<dbReference type="CDD" id="cd04606">
    <property type="entry name" value="CBS_pair_Mg_transporter"/>
    <property type="match status" value="1"/>
</dbReference>
<dbReference type="OrthoDB" id="9790355at2"/>
<dbReference type="Pfam" id="PF03448">
    <property type="entry name" value="MgtE_N"/>
    <property type="match status" value="1"/>
</dbReference>
<keyword evidence="9" id="KW-1003">Cell membrane</keyword>
<comment type="caution">
    <text evidence="11">The sequence shown here is derived from an EMBL/GenBank/DDBJ whole genome shotgun (WGS) entry which is preliminary data.</text>
</comment>
<evidence type="ECO:0000256" key="3">
    <source>
        <dbReference type="ARBA" id="ARBA00022448"/>
    </source>
</evidence>
<evidence type="ECO:0000256" key="4">
    <source>
        <dbReference type="ARBA" id="ARBA00022692"/>
    </source>
</evidence>
<keyword evidence="7 9" id="KW-0472">Membrane</keyword>
<evidence type="ECO:0000256" key="5">
    <source>
        <dbReference type="ARBA" id="ARBA00022842"/>
    </source>
</evidence>
<dbReference type="Gene3D" id="1.10.357.20">
    <property type="entry name" value="SLC41 divalent cation transporters, integral membrane domain"/>
    <property type="match status" value="1"/>
</dbReference>
<dbReference type="Pfam" id="PF00571">
    <property type="entry name" value="CBS"/>
    <property type="match status" value="2"/>
</dbReference>
<accession>A0A1A6C3K1</accession>
<dbReference type="EMBL" id="JQSG02000003">
    <property type="protein sequence ID" value="OBS09120.1"/>
    <property type="molecule type" value="Genomic_DNA"/>
</dbReference>
<gene>
    <name evidence="11" type="ORF">Thpro_021448</name>
</gene>
<keyword evidence="5 9" id="KW-0460">Magnesium</keyword>
<feature type="transmembrane region" description="Helical" evidence="9">
    <location>
        <begin position="390"/>
        <end position="412"/>
    </location>
</feature>
<dbReference type="GO" id="GO:0015095">
    <property type="term" value="F:magnesium ion transmembrane transporter activity"/>
    <property type="evidence" value="ECO:0007669"/>
    <property type="project" value="UniProtKB-UniRule"/>
</dbReference>
<comment type="subunit">
    <text evidence="9">Homodimer.</text>
</comment>
<dbReference type="GO" id="GO:0005886">
    <property type="term" value="C:plasma membrane"/>
    <property type="evidence" value="ECO:0007669"/>
    <property type="project" value="UniProtKB-SubCell"/>
</dbReference>
<dbReference type="InterPro" id="IPR006667">
    <property type="entry name" value="SLC41_membr_dom"/>
</dbReference>
<keyword evidence="3 9" id="KW-0813">Transport</keyword>
<feature type="domain" description="CBS" evidence="10">
    <location>
        <begin position="207"/>
        <end position="265"/>
    </location>
</feature>
<evidence type="ECO:0000313" key="11">
    <source>
        <dbReference type="EMBL" id="OBS09120.1"/>
    </source>
</evidence>
<organism evidence="11 12">
    <name type="scientific">Acidihalobacter prosperus</name>
    <dbReference type="NCBI Taxonomy" id="160660"/>
    <lineage>
        <taxon>Bacteria</taxon>
        <taxon>Pseudomonadati</taxon>
        <taxon>Pseudomonadota</taxon>
        <taxon>Gammaproteobacteria</taxon>
        <taxon>Chromatiales</taxon>
        <taxon>Ectothiorhodospiraceae</taxon>
        <taxon>Acidihalobacter</taxon>
    </lineage>
</organism>
<feature type="transmembrane region" description="Helical" evidence="9">
    <location>
        <begin position="289"/>
        <end position="309"/>
    </location>
</feature>
<dbReference type="Gene3D" id="3.10.580.10">
    <property type="entry name" value="CBS-domain"/>
    <property type="match status" value="1"/>
</dbReference>
<reference evidence="11 12" key="1">
    <citation type="journal article" date="2014" name="Genome Announc.">
        <title>Draft Genome Sequence of the Iron-Oxidizing, Acidophilic, and Halotolerant 'Thiobacillus prosperus' Type Strain DSM 5130.</title>
        <authorList>
            <person name="Ossandon F.J."/>
            <person name="Cardenas J.P."/>
            <person name="Corbett M."/>
            <person name="Quatrini R."/>
            <person name="Holmes D.S."/>
            <person name="Watkin E."/>
        </authorList>
    </citation>
    <scope>NUCLEOTIDE SEQUENCE [LARGE SCALE GENOMIC DNA]</scope>
    <source>
        <strain evidence="11 12">DSM 5130</strain>
    </source>
</reference>
<evidence type="ECO:0000259" key="10">
    <source>
        <dbReference type="PROSITE" id="PS51371"/>
    </source>
</evidence>
<dbReference type="InterPro" id="IPR006669">
    <property type="entry name" value="MgtE_transporter"/>
</dbReference>
<dbReference type="SUPFAM" id="SSF54631">
    <property type="entry name" value="CBS-domain pair"/>
    <property type="match status" value="1"/>
</dbReference>
<keyword evidence="8" id="KW-0129">CBS domain</keyword>
<evidence type="ECO:0000256" key="7">
    <source>
        <dbReference type="ARBA" id="ARBA00023136"/>
    </source>
</evidence>
<feature type="transmembrane region" description="Helical" evidence="9">
    <location>
        <begin position="321"/>
        <end position="342"/>
    </location>
</feature>
<dbReference type="InterPro" id="IPR036739">
    <property type="entry name" value="SLC41_membr_dom_sf"/>
</dbReference>
<keyword evidence="12" id="KW-1185">Reference proteome</keyword>
<dbReference type="InterPro" id="IPR038076">
    <property type="entry name" value="MgtE_N_sf"/>
</dbReference>
<dbReference type="SMART" id="SM00924">
    <property type="entry name" value="MgtE_N"/>
    <property type="match status" value="1"/>
</dbReference>
<dbReference type="SUPFAM" id="SSF161093">
    <property type="entry name" value="MgtE membrane domain-like"/>
    <property type="match status" value="1"/>
</dbReference>
<dbReference type="Proteomes" id="UP000029273">
    <property type="component" value="Unassembled WGS sequence"/>
</dbReference>
<keyword evidence="9" id="KW-0479">Metal-binding</keyword>
<sequence length="454" mass="49102">MADPEPTRRTASNLELISATLQTGTMQQARRMLNALHPAEIAHLLESMPPAQRELVWELVDPEYDGEVLLHLGDEVRQSLIQGMDADELVQAAHSLDVDDLADLIQDLPAAVLQETLEGMDKQRRSRLEAVLSYPEDSAGGLMDTDTVTVRADVTLDVVLRYLRLRGALPDLTDKLIVVNRYDKYLGLLGLSELLTQDPEHTVAEVMDTSSSAIEAATPAHEVAKIFQDRDLISAPVINESGVLLGRITIDDVVDVIREQADHSVMGRAGLSEDEDIFAPVILSSRRRAVWLGINLATAFLASWVIGLFEGTIERSVALAVLMPIVASMGGIAGSQTLTLVVRGLALDQVNRGNLRWIFSKEIAVGAINGLLWALVVALIALIWFDSLRIGGIIALAMIINLFAAAVVGVTLPPLLRRFGVDPAIAGSVILTTFTDVIGYASFLGLATVVLFSL</sequence>
<dbReference type="InterPro" id="IPR006668">
    <property type="entry name" value="Mg_transptr_MgtE_intracell_dom"/>
</dbReference>
<dbReference type="InterPro" id="IPR046342">
    <property type="entry name" value="CBS_dom_sf"/>
</dbReference>
<dbReference type="AlphaFoldDB" id="A0A1A6C3K1"/>
<name>A0A1A6C3K1_9GAMM</name>
<dbReference type="NCBIfam" id="TIGR00400">
    <property type="entry name" value="mgtE"/>
    <property type="match status" value="1"/>
</dbReference>
<evidence type="ECO:0000256" key="6">
    <source>
        <dbReference type="ARBA" id="ARBA00022989"/>
    </source>
</evidence>
<feature type="transmembrane region" description="Helical" evidence="9">
    <location>
        <begin position="363"/>
        <end position="384"/>
    </location>
</feature>
<dbReference type="RefSeq" id="WP_038089043.1">
    <property type="nucleotide sequence ID" value="NZ_JQSG02000003.1"/>
</dbReference>
<dbReference type="InterPro" id="IPR000644">
    <property type="entry name" value="CBS_dom"/>
</dbReference>
<comment type="similarity">
    <text evidence="2 9">Belongs to the SLC41A transporter family.</text>
</comment>
<feature type="domain" description="CBS" evidence="10">
    <location>
        <begin position="143"/>
        <end position="205"/>
    </location>
</feature>
<evidence type="ECO:0000256" key="1">
    <source>
        <dbReference type="ARBA" id="ARBA00004141"/>
    </source>
</evidence>
<dbReference type="Gene3D" id="1.25.60.10">
    <property type="entry name" value="MgtE N-terminal domain-like"/>
    <property type="match status" value="1"/>
</dbReference>
<evidence type="ECO:0000256" key="8">
    <source>
        <dbReference type="PROSITE-ProRule" id="PRU00703"/>
    </source>
</evidence>